<dbReference type="Pfam" id="PF01569">
    <property type="entry name" value="PAP2"/>
    <property type="match status" value="1"/>
</dbReference>
<protein>
    <submittedName>
        <fullName evidence="9">Phosphatase PAP2 family protein</fullName>
    </submittedName>
</protein>
<evidence type="ECO:0000256" key="7">
    <source>
        <dbReference type="SAM" id="Phobius"/>
    </source>
</evidence>
<feature type="transmembrane region" description="Helical" evidence="7">
    <location>
        <begin position="241"/>
        <end position="262"/>
    </location>
</feature>
<dbReference type="PANTHER" id="PTHR30353">
    <property type="entry name" value="INNER MEMBRANE PROTEIN DEDA-RELATED"/>
    <property type="match status" value="1"/>
</dbReference>
<feature type="transmembrane region" description="Helical" evidence="7">
    <location>
        <begin position="360"/>
        <end position="381"/>
    </location>
</feature>
<evidence type="ECO:0000313" key="9">
    <source>
        <dbReference type="EMBL" id="TBW56220.1"/>
    </source>
</evidence>
<feature type="transmembrane region" description="Helical" evidence="7">
    <location>
        <begin position="21"/>
        <end position="50"/>
    </location>
</feature>
<evidence type="ECO:0000256" key="3">
    <source>
        <dbReference type="ARBA" id="ARBA00022475"/>
    </source>
</evidence>
<dbReference type="RefSeq" id="WP_131481441.1">
    <property type="nucleotide sequence ID" value="NZ_SJDL01000012.1"/>
</dbReference>
<feature type="transmembrane region" description="Helical" evidence="7">
    <location>
        <begin position="178"/>
        <end position="197"/>
    </location>
</feature>
<feature type="domain" description="Phosphatidic acid phosphatase type 2/haloperoxidase" evidence="8">
    <location>
        <begin position="323"/>
        <end position="434"/>
    </location>
</feature>
<dbReference type="PANTHER" id="PTHR30353:SF15">
    <property type="entry name" value="INNER MEMBRANE PROTEIN YABI"/>
    <property type="match status" value="1"/>
</dbReference>
<evidence type="ECO:0000256" key="6">
    <source>
        <dbReference type="ARBA" id="ARBA00023136"/>
    </source>
</evidence>
<dbReference type="Pfam" id="PF09335">
    <property type="entry name" value="VTT_dom"/>
    <property type="match status" value="1"/>
</dbReference>
<dbReference type="SUPFAM" id="SSF48317">
    <property type="entry name" value="Acid phosphatase/Vanadium-dependent haloperoxidase"/>
    <property type="match status" value="1"/>
</dbReference>
<feature type="transmembrane region" description="Helical" evidence="7">
    <location>
        <begin position="449"/>
        <end position="470"/>
    </location>
</feature>
<dbReference type="InterPro" id="IPR000326">
    <property type="entry name" value="PAP2/HPO"/>
</dbReference>
<name>A0ABY1ZMQ3_9GAMM</name>
<feature type="transmembrane region" description="Helical" evidence="7">
    <location>
        <begin position="291"/>
        <end position="317"/>
    </location>
</feature>
<dbReference type="EMBL" id="SJDL01000012">
    <property type="protein sequence ID" value="TBW56220.1"/>
    <property type="molecule type" value="Genomic_DNA"/>
</dbReference>
<keyword evidence="5 7" id="KW-1133">Transmembrane helix</keyword>
<dbReference type="InterPro" id="IPR036938">
    <property type="entry name" value="PAP2/HPO_sf"/>
</dbReference>
<keyword evidence="6 7" id="KW-0472">Membrane</keyword>
<dbReference type="SMART" id="SM00014">
    <property type="entry name" value="acidPPc"/>
    <property type="match status" value="1"/>
</dbReference>
<proteinExistence type="inferred from homology"/>
<dbReference type="InterPro" id="IPR032816">
    <property type="entry name" value="VTT_dom"/>
</dbReference>
<evidence type="ECO:0000259" key="8">
    <source>
        <dbReference type="SMART" id="SM00014"/>
    </source>
</evidence>
<comment type="subcellular location">
    <subcellularLocation>
        <location evidence="1">Cell membrane</location>
        <topology evidence="1">Multi-pass membrane protein</topology>
    </subcellularLocation>
</comment>
<feature type="transmembrane region" description="Helical" evidence="7">
    <location>
        <begin position="393"/>
        <end position="413"/>
    </location>
</feature>
<evidence type="ECO:0000256" key="2">
    <source>
        <dbReference type="ARBA" id="ARBA00010792"/>
    </source>
</evidence>
<evidence type="ECO:0000313" key="10">
    <source>
        <dbReference type="Proteomes" id="UP000313645"/>
    </source>
</evidence>
<evidence type="ECO:0000256" key="1">
    <source>
        <dbReference type="ARBA" id="ARBA00004651"/>
    </source>
</evidence>
<dbReference type="CDD" id="cd03392">
    <property type="entry name" value="PAP2_like_2"/>
    <property type="match status" value="1"/>
</dbReference>
<dbReference type="Gene3D" id="1.20.144.10">
    <property type="entry name" value="Phosphatidic acid phosphatase type 2/haloperoxidase"/>
    <property type="match status" value="1"/>
</dbReference>
<dbReference type="Proteomes" id="UP000313645">
    <property type="component" value="Unassembled WGS sequence"/>
</dbReference>
<feature type="transmembrane region" description="Helical" evidence="7">
    <location>
        <begin position="62"/>
        <end position="81"/>
    </location>
</feature>
<organism evidence="9 10">
    <name type="scientific">Marinobacter halodurans</name>
    <dbReference type="NCBI Taxonomy" id="2528979"/>
    <lineage>
        <taxon>Bacteria</taxon>
        <taxon>Pseudomonadati</taxon>
        <taxon>Pseudomonadota</taxon>
        <taxon>Gammaproteobacteria</taxon>
        <taxon>Pseudomonadales</taxon>
        <taxon>Marinobacteraceae</taxon>
        <taxon>Marinobacter</taxon>
    </lineage>
</organism>
<feature type="transmembrane region" description="Helical" evidence="7">
    <location>
        <begin position="324"/>
        <end position="348"/>
    </location>
</feature>
<comment type="similarity">
    <text evidence="2">Belongs to the DedA family.</text>
</comment>
<gene>
    <name evidence="9" type="ORF">EZI54_09750</name>
</gene>
<feature type="transmembrane region" description="Helical" evidence="7">
    <location>
        <begin position="144"/>
        <end position="166"/>
    </location>
</feature>
<feature type="transmembrane region" description="Helical" evidence="7">
    <location>
        <begin position="419"/>
        <end position="437"/>
    </location>
</feature>
<keyword evidence="10" id="KW-1185">Reference proteome</keyword>
<evidence type="ECO:0000256" key="5">
    <source>
        <dbReference type="ARBA" id="ARBA00022989"/>
    </source>
</evidence>
<accession>A0ABY1ZMQ3</accession>
<comment type="caution">
    <text evidence="9">The sequence shown here is derived from an EMBL/GenBank/DDBJ whole genome shotgun (WGS) entry which is preliminary data.</text>
</comment>
<sequence>MMDTLHQMVAWLGNHPAWLSGAIFATAFVESLAIAGVVVPGVAILFAVATLAGQVHMPLIEALAWAAAGAVAGDGVSFWLGRQFQGRLHRLWPFSRHPTMIDRGARFFHQHGGKSVVLGRFVGPLRPILPLIAGAFHMPAQRFIAFNVVSALGWAPVYVIPGYLVGSAMALDLKLPPHFYPVLGLSLGLLALIYLFIFRLQMGLGSDGYLYRRLQTLARSHPLAERIWQTLSSDRPQGPEFPLASIMLTLGSLALFTLWSLLCLETHMLSPLDQATAAFFAPLRNPLFDPVAVSLTLLGDPALLTLLGLIAVTFFLLRDMPAAALHLLAAGVMVTVVTTLLKAGLAVPRPDEVSVPPASFAYPSGHASGVAAMIGLAASFVAHEWPRRRRWMIYGAFGVPMLVIALSRLYLGVHWFTDVVGGLLLGLSICGLIRVSYSRYDRHRLRHDALSLGALAAMAITAACYVWLALPAGLWRYAPVS</sequence>
<dbReference type="InterPro" id="IPR032818">
    <property type="entry name" value="DedA-like"/>
</dbReference>
<evidence type="ECO:0000256" key="4">
    <source>
        <dbReference type="ARBA" id="ARBA00022692"/>
    </source>
</evidence>
<reference evidence="9 10" key="1">
    <citation type="submission" date="2019-02" db="EMBL/GenBank/DDBJ databases">
        <title>Marinobacter halodurans sp. nov., a marine bacterium isolated from sea tidal flat.</title>
        <authorList>
            <person name="Yoo Y."/>
            <person name="Lee D.W."/>
            <person name="Kim B.S."/>
            <person name="Kim J.-J."/>
        </authorList>
    </citation>
    <scope>NUCLEOTIDE SEQUENCE [LARGE SCALE GENOMIC DNA]</scope>
    <source>
        <strain evidence="9 10">YJ-S3-2</strain>
    </source>
</reference>
<keyword evidence="4 7" id="KW-0812">Transmembrane</keyword>
<keyword evidence="3" id="KW-1003">Cell membrane</keyword>